<protein>
    <submittedName>
        <fullName evidence="1">Uncharacterized protein</fullName>
    </submittedName>
</protein>
<sequence>MAPVLEKKLLGAAGTEGHNMDNSAEEDEGQNLWSSILSEVSTRSSTKLPSGRNILLFGDDGSGKTTLMTKLQGAEHNKKGRGLEYLYLNVHDEDRDGKAAERCCCSACYSC</sequence>
<proteinExistence type="predicted"/>
<evidence type="ECO:0000313" key="1">
    <source>
        <dbReference type="EMBL" id="MCJ8747173.1"/>
    </source>
</evidence>
<comment type="caution">
    <text evidence="1">The sequence shown here is derived from an EMBL/GenBank/DDBJ whole genome shotgun (WGS) entry which is preliminary data.</text>
</comment>
<gene>
    <name evidence="1" type="ORF">PDJAM_G00150420</name>
</gene>
<accession>A0ACC5ZI41</accession>
<dbReference type="EMBL" id="CM040999">
    <property type="protein sequence ID" value="MCJ8747173.1"/>
    <property type="molecule type" value="Genomic_DNA"/>
</dbReference>
<name>A0ACC5ZI41_9TELE</name>
<reference evidence="1" key="1">
    <citation type="submission" date="2020-02" db="EMBL/GenBank/DDBJ databases">
        <title>Genome sequencing of the panga catfish, Pangasius djambal.</title>
        <authorList>
            <person name="Wen M."/>
            <person name="Zahm M."/>
            <person name="Roques C."/>
            <person name="Cabau C."/>
            <person name="Klopp C."/>
            <person name="Donnadieu C."/>
            <person name="Jouanno E."/>
            <person name="Avarre J.-C."/>
            <person name="Campet M."/>
            <person name="Ha T."/>
            <person name="Dugue R."/>
            <person name="Lampietro C."/>
            <person name="Louis A."/>
            <person name="Herpin A."/>
            <person name="Echchiki A."/>
            <person name="Berthelot C."/>
            <person name="Parey E."/>
            <person name="Roest-Crollius H."/>
            <person name="Braasch I."/>
            <person name="Postlethwait J.H."/>
            <person name="Bobe J."/>
            <person name="Montfort J."/>
            <person name="Bouchez O."/>
            <person name="Begum T."/>
            <person name="Schartl M."/>
            <person name="Gustiano R."/>
            <person name="Guiguen Y."/>
        </authorList>
    </citation>
    <scope>NUCLEOTIDE SEQUENCE</scope>
    <source>
        <strain evidence="1">Pdj_M5554</strain>
    </source>
</reference>
<evidence type="ECO:0000313" key="2">
    <source>
        <dbReference type="Proteomes" id="UP000830395"/>
    </source>
</evidence>
<dbReference type="Proteomes" id="UP000830395">
    <property type="component" value="Chromosome 25"/>
</dbReference>
<organism evidence="1 2">
    <name type="scientific">Pangasius djambal</name>
    <dbReference type="NCBI Taxonomy" id="1691987"/>
    <lineage>
        <taxon>Eukaryota</taxon>
        <taxon>Metazoa</taxon>
        <taxon>Chordata</taxon>
        <taxon>Craniata</taxon>
        <taxon>Vertebrata</taxon>
        <taxon>Euteleostomi</taxon>
        <taxon>Actinopterygii</taxon>
        <taxon>Neopterygii</taxon>
        <taxon>Teleostei</taxon>
        <taxon>Ostariophysi</taxon>
        <taxon>Siluriformes</taxon>
        <taxon>Pangasiidae</taxon>
        <taxon>Pangasius</taxon>
    </lineage>
</organism>
<keyword evidence="2" id="KW-1185">Reference proteome</keyword>